<feature type="chain" id="PRO_5044755723" evidence="1">
    <location>
        <begin position="22"/>
        <end position="104"/>
    </location>
</feature>
<proteinExistence type="predicted"/>
<dbReference type="EMBL" id="JBGFUD010011023">
    <property type="protein sequence ID" value="MFH4983079.1"/>
    <property type="molecule type" value="Genomic_DNA"/>
</dbReference>
<comment type="caution">
    <text evidence="2">The sequence shown here is derived from an EMBL/GenBank/DDBJ whole genome shotgun (WGS) entry which is preliminary data.</text>
</comment>
<evidence type="ECO:0000313" key="3">
    <source>
        <dbReference type="Proteomes" id="UP001608902"/>
    </source>
</evidence>
<keyword evidence="1" id="KW-0732">Signal</keyword>
<name>A0ABD6EY48_9BILA</name>
<reference evidence="2 3" key="1">
    <citation type="submission" date="2024-08" db="EMBL/GenBank/DDBJ databases">
        <title>Gnathostoma spinigerum genome.</title>
        <authorList>
            <person name="Gonzalez-Bertolin B."/>
            <person name="Monzon S."/>
            <person name="Zaballos A."/>
            <person name="Jimenez P."/>
            <person name="Dekumyoy P."/>
            <person name="Varona S."/>
            <person name="Cuesta I."/>
            <person name="Sumanam S."/>
            <person name="Adisakwattana P."/>
            <person name="Gasser R.B."/>
            <person name="Hernandez-Gonzalez A."/>
            <person name="Young N.D."/>
            <person name="Perteguer M.J."/>
        </authorList>
    </citation>
    <scope>NUCLEOTIDE SEQUENCE [LARGE SCALE GENOMIC DNA]</scope>
    <source>
        <strain evidence="2">AL3</strain>
        <tissue evidence="2">Liver</tissue>
    </source>
</reference>
<protein>
    <submittedName>
        <fullName evidence="2">Uncharacterized protein</fullName>
    </submittedName>
</protein>
<organism evidence="2 3">
    <name type="scientific">Gnathostoma spinigerum</name>
    <dbReference type="NCBI Taxonomy" id="75299"/>
    <lineage>
        <taxon>Eukaryota</taxon>
        <taxon>Metazoa</taxon>
        <taxon>Ecdysozoa</taxon>
        <taxon>Nematoda</taxon>
        <taxon>Chromadorea</taxon>
        <taxon>Rhabditida</taxon>
        <taxon>Spirurina</taxon>
        <taxon>Gnathostomatomorpha</taxon>
        <taxon>Gnathostomatoidea</taxon>
        <taxon>Gnathostomatidae</taxon>
        <taxon>Gnathostoma</taxon>
    </lineage>
</organism>
<evidence type="ECO:0000256" key="1">
    <source>
        <dbReference type="SAM" id="SignalP"/>
    </source>
</evidence>
<dbReference type="Proteomes" id="UP001608902">
    <property type="component" value="Unassembled WGS sequence"/>
</dbReference>
<evidence type="ECO:0000313" key="2">
    <source>
        <dbReference type="EMBL" id="MFH4983079.1"/>
    </source>
</evidence>
<feature type="signal peptide" evidence="1">
    <location>
        <begin position="1"/>
        <end position="21"/>
    </location>
</feature>
<dbReference type="AlphaFoldDB" id="A0ABD6EY48"/>
<sequence>MRRLLLLPLLLLLFVFQYSAGFLSSLWSSTSQVKNETKSSATDHSENADSLCLRMHNNTAFLGTNPISKLNLPSAFDCKELCIDIYPKCKAGKSLNKSLLNTSF</sequence>
<gene>
    <name evidence="2" type="ORF">AB6A40_009788</name>
</gene>
<keyword evidence="3" id="KW-1185">Reference proteome</keyword>
<accession>A0ABD6EY48</accession>